<accession>A0ABW1TWB2</accession>
<keyword evidence="2" id="KW-1185">Reference proteome</keyword>
<gene>
    <name evidence="1" type="ORF">ACFQND_08030</name>
</gene>
<reference evidence="2" key="1">
    <citation type="journal article" date="2019" name="Int. J. Syst. Evol. Microbiol.">
        <title>The Global Catalogue of Microorganisms (GCM) 10K type strain sequencing project: providing services to taxonomists for standard genome sequencing and annotation.</title>
        <authorList>
            <consortium name="The Broad Institute Genomics Platform"/>
            <consortium name="The Broad Institute Genome Sequencing Center for Infectious Disease"/>
            <person name="Wu L."/>
            <person name="Ma J."/>
        </authorList>
    </citation>
    <scope>NUCLEOTIDE SEQUENCE [LARGE SCALE GENOMIC DNA]</scope>
    <source>
        <strain evidence="2">CCUG 39402</strain>
    </source>
</reference>
<evidence type="ECO:0000313" key="2">
    <source>
        <dbReference type="Proteomes" id="UP001596270"/>
    </source>
</evidence>
<name>A0ABW1TWB2_9BURK</name>
<proteinExistence type="predicted"/>
<dbReference type="EMBL" id="JBHSRS010000017">
    <property type="protein sequence ID" value="MFC6281173.1"/>
    <property type="molecule type" value="Genomic_DNA"/>
</dbReference>
<protein>
    <submittedName>
        <fullName evidence="1">Polymer-forming cytoskeletal protein</fullName>
    </submittedName>
</protein>
<dbReference type="Pfam" id="PF04519">
    <property type="entry name" value="Bactofilin"/>
    <property type="match status" value="1"/>
</dbReference>
<comment type="caution">
    <text evidence="1">The sequence shown here is derived from an EMBL/GenBank/DDBJ whole genome shotgun (WGS) entry which is preliminary data.</text>
</comment>
<dbReference type="RefSeq" id="WP_377412914.1">
    <property type="nucleotide sequence ID" value="NZ_JBHSRS010000017.1"/>
</dbReference>
<dbReference type="InterPro" id="IPR007607">
    <property type="entry name" value="BacA/B"/>
</dbReference>
<evidence type="ECO:0000313" key="1">
    <source>
        <dbReference type="EMBL" id="MFC6281173.1"/>
    </source>
</evidence>
<sequence>MKSEETIVIDPVGMNIVNRIAPGTKSTGTLECSGGLLVQGHFEGTLVVSDGPLVLMQGGVISGDFDCKQDAYLFGTIAQKPGGEQSQLTVGGAAFMADTLEAKADITAGVFKTYEGAQVDGRIRTGRKDRA</sequence>
<organism evidence="1 2">
    <name type="scientific">Polaromonas aquatica</name>
    <dbReference type="NCBI Taxonomy" id="332657"/>
    <lineage>
        <taxon>Bacteria</taxon>
        <taxon>Pseudomonadati</taxon>
        <taxon>Pseudomonadota</taxon>
        <taxon>Betaproteobacteria</taxon>
        <taxon>Burkholderiales</taxon>
        <taxon>Comamonadaceae</taxon>
        <taxon>Polaromonas</taxon>
    </lineage>
</organism>
<dbReference type="Proteomes" id="UP001596270">
    <property type="component" value="Unassembled WGS sequence"/>
</dbReference>